<name>A0ACB9IGY7_9ASTR</name>
<proteinExistence type="predicted"/>
<evidence type="ECO:0000313" key="1">
    <source>
        <dbReference type="EMBL" id="KAI3807214.1"/>
    </source>
</evidence>
<sequence>MDEEKAWEKHSNSFVNPGDQYSPDVSSEGSFVTPDSFSSSGPKNIDVSPNLDTNGSNKQVEKYDQKASHIDTTAPFESVKEAVAKYGAIADWKAHRAQTIERRKFIKQELEKAEEEIPIFKQKSEIAEQAKVQALKHLDSTKRLIQELKLNLERAQTEEHQAKQDSELALLRLQELEQGVADEASVAAKTQLEVAKARHQAAASELITASNELEETRKDYETLTSERDLAIEKAEEAVSVAKELEEEVENLTIQLITTKESIETVHASHLETEEHQIQEVDELDQEILTLDHELKQTEEELEKVKQETALAEDLKSKLETASGLLHNLKRELAVYMQGKMPEEEDDEKFTRKDIQSGVAIARKNLDEVKHNIERTTEEIMSLKTAAKSLTAKLEGEKQVLMDIRKQKELGVEVVVNLESELKRGRLELDNSRRKEKEAREKLVELPNRLQKASEETENAKLLAEGAGLVLIKAKKAAGEAKNEVNSLLSKLATIKKEIEAARAREKLALGAISALHESESARCMKTEDPKGGITITLEEYYELSKRAHEAEEAASKRVAEATSEIDNAKESEMQSLGKLTQLNSEIAARKEALNVALQKAEMAKESKSNIEDELKRRNGKDGETHKDSREKTKHDSASDDLAASGNSRAGGVVEGRSSTDDGKSASVKGLFKKKRSFMPKFSLMFMGKKKSTSNKKS</sequence>
<dbReference type="Proteomes" id="UP001056120">
    <property type="component" value="Linkage Group LG08"/>
</dbReference>
<organism evidence="1 2">
    <name type="scientific">Smallanthus sonchifolius</name>
    <dbReference type="NCBI Taxonomy" id="185202"/>
    <lineage>
        <taxon>Eukaryota</taxon>
        <taxon>Viridiplantae</taxon>
        <taxon>Streptophyta</taxon>
        <taxon>Embryophyta</taxon>
        <taxon>Tracheophyta</taxon>
        <taxon>Spermatophyta</taxon>
        <taxon>Magnoliopsida</taxon>
        <taxon>eudicotyledons</taxon>
        <taxon>Gunneridae</taxon>
        <taxon>Pentapetalae</taxon>
        <taxon>asterids</taxon>
        <taxon>campanulids</taxon>
        <taxon>Asterales</taxon>
        <taxon>Asteraceae</taxon>
        <taxon>Asteroideae</taxon>
        <taxon>Heliantheae alliance</taxon>
        <taxon>Millerieae</taxon>
        <taxon>Smallanthus</taxon>
    </lineage>
</organism>
<reference evidence="2" key="1">
    <citation type="journal article" date="2022" name="Mol. Ecol. Resour.">
        <title>The genomes of chicory, endive, great burdock and yacon provide insights into Asteraceae palaeo-polyploidization history and plant inulin production.</title>
        <authorList>
            <person name="Fan W."/>
            <person name="Wang S."/>
            <person name="Wang H."/>
            <person name="Wang A."/>
            <person name="Jiang F."/>
            <person name="Liu H."/>
            <person name="Zhao H."/>
            <person name="Xu D."/>
            <person name="Zhang Y."/>
        </authorList>
    </citation>
    <scope>NUCLEOTIDE SEQUENCE [LARGE SCALE GENOMIC DNA]</scope>
    <source>
        <strain evidence="2">cv. Yunnan</strain>
    </source>
</reference>
<evidence type="ECO:0000313" key="2">
    <source>
        <dbReference type="Proteomes" id="UP001056120"/>
    </source>
</evidence>
<dbReference type="EMBL" id="CM042025">
    <property type="protein sequence ID" value="KAI3807214.1"/>
    <property type="molecule type" value="Genomic_DNA"/>
</dbReference>
<comment type="caution">
    <text evidence="1">The sequence shown here is derived from an EMBL/GenBank/DDBJ whole genome shotgun (WGS) entry which is preliminary data.</text>
</comment>
<keyword evidence="2" id="KW-1185">Reference proteome</keyword>
<accession>A0ACB9IGY7</accession>
<protein>
    <submittedName>
        <fullName evidence="1">Uncharacterized protein</fullName>
    </submittedName>
</protein>
<gene>
    <name evidence="1" type="ORF">L1987_23139</name>
</gene>
<reference evidence="1 2" key="2">
    <citation type="journal article" date="2022" name="Mol. Ecol. Resour.">
        <title>The genomes of chicory, endive, great burdock and yacon provide insights into Asteraceae paleo-polyploidization history and plant inulin production.</title>
        <authorList>
            <person name="Fan W."/>
            <person name="Wang S."/>
            <person name="Wang H."/>
            <person name="Wang A."/>
            <person name="Jiang F."/>
            <person name="Liu H."/>
            <person name="Zhao H."/>
            <person name="Xu D."/>
            <person name="Zhang Y."/>
        </authorList>
    </citation>
    <scope>NUCLEOTIDE SEQUENCE [LARGE SCALE GENOMIC DNA]</scope>
    <source>
        <strain evidence="2">cv. Yunnan</strain>
        <tissue evidence="1">Leaves</tissue>
    </source>
</reference>